<organism evidence="2 3">
    <name type="scientific">Scophthalmus maximus</name>
    <name type="common">Turbot</name>
    <name type="synonym">Psetta maxima</name>
    <dbReference type="NCBI Taxonomy" id="52904"/>
    <lineage>
        <taxon>Eukaryota</taxon>
        <taxon>Metazoa</taxon>
        <taxon>Chordata</taxon>
        <taxon>Craniata</taxon>
        <taxon>Vertebrata</taxon>
        <taxon>Euteleostomi</taxon>
        <taxon>Actinopterygii</taxon>
        <taxon>Neopterygii</taxon>
        <taxon>Teleostei</taxon>
        <taxon>Neoteleostei</taxon>
        <taxon>Acanthomorphata</taxon>
        <taxon>Carangaria</taxon>
        <taxon>Pleuronectiformes</taxon>
        <taxon>Pleuronectoidei</taxon>
        <taxon>Scophthalmidae</taxon>
        <taxon>Scophthalmus</taxon>
    </lineage>
</organism>
<evidence type="ECO:0000313" key="3">
    <source>
        <dbReference type="Proteomes" id="UP000438429"/>
    </source>
</evidence>
<feature type="region of interest" description="Disordered" evidence="1">
    <location>
        <begin position="1"/>
        <end position="84"/>
    </location>
</feature>
<dbReference type="EMBL" id="VEVO01000006">
    <property type="protein sequence ID" value="KAF0040979.1"/>
    <property type="molecule type" value="Genomic_DNA"/>
</dbReference>
<reference evidence="2 3" key="1">
    <citation type="submission" date="2019-06" db="EMBL/GenBank/DDBJ databases">
        <title>Draft genomes of female and male turbot (Scophthalmus maximus).</title>
        <authorList>
            <person name="Xu H."/>
            <person name="Xu X.-W."/>
            <person name="Shao C."/>
            <person name="Chen S."/>
        </authorList>
    </citation>
    <scope>NUCLEOTIDE SEQUENCE [LARGE SCALE GENOMIC DNA]</scope>
    <source>
        <strain evidence="2">Ysfricsl-2016a</strain>
        <tissue evidence="2">Blood</tissue>
    </source>
</reference>
<name>A0A6A4T7Z9_SCOMX</name>
<dbReference type="AlphaFoldDB" id="A0A6A4T7Z9"/>
<comment type="caution">
    <text evidence="2">The sequence shown here is derived from an EMBL/GenBank/DDBJ whole genome shotgun (WGS) entry which is preliminary data.</text>
</comment>
<dbReference type="Proteomes" id="UP000438429">
    <property type="component" value="Unassembled WGS sequence"/>
</dbReference>
<proteinExistence type="predicted"/>
<feature type="compositionally biased region" description="Basic residues" evidence="1">
    <location>
        <begin position="49"/>
        <end position="67"/>
    </location>
</feature>
<protein>
    <submittedName>
        <fullName evidence="2">Uncharacterized protein</fullName>
    </submittedName>
</protein>
<gene>
    <name evidence="2" type="ORF">F2P81_006877</name>
</gene>
<evidence type="ECO:0000256" key="1">
    <source>
        <dbReference type="SAM" id="MobiDB-lite"/>
    </source>
</evidence>
<evidence type="ECO:0000313" key="2">
    <source>
        <dbReference type="EMBL" id="KAF0040979.1"/>
    </source>
</evidence>
<sequence length="84" mass="9492">MLPGKKRQYVSSVAPEPQQPPHWQWMKPSVSPPPLSRSGCRGDSDRFAWKKPFRSVRRGPSSVKRHSSVTSHSPMRVNMVVVSP</sequence>
<accession>A0A6A4T7Z9</accession>